<dbReference type="EMBL" id="AZMM01001840">
    <property type="protein sequence ID" value="ETJ44134.1"/>
    <property type="molecule type" value="Genomic_DNA"/>
</dbReference>
<dbReference type="AlphaFoldDB" id="W1YSI0"/>
<comment type="caution">
    <text evidence="1">The sequence shown here is derived from an EMBL/GenBank/DDBJ whole genome shotgun (WGS) entry which is preliminary data.</text>
</comment>
<keyword evidence="1" id="KW-0449">Lipoprotein</keyword>
<evidence type="ECO:0000313" key="1">
    <source>
        <dbReference type="EMBL" id="ETJ44134.1"/>
    </source>
</evidence>
<proteinExistence type="predicted"/>
<feature type="non-terminal residue" evidence="1">
    <location>
        <position position="58"/>
    </location>
</feature>
<sequence>MKKWLALAATAVLGASLLISGCGSSTNNASSSGASSSKAEVLKVAANPVPHAEILNQI</sequence>
<organism evidence="1">
    <name type="scientific">human gut metagenome</name>
    <dbReference type="NCBI Taxonomy" id="408170"/>
    <lineage>
        <taxon>unclassified sequences</taxon>
        <taxon>metagenomes</taxon>
        <taxon>organismal metagenomes</taxon>
    </lineage>
</organism>
<protein>
    <submittedName>
        <fullName evidence="1">Lipoprotein</fullName>
    </submittedName>
</protein>
<reference evidence="1" key="1">
    <citation type="submission" date="2013-12" db="EMBL/GenBank/DDBJ databases">
        <title>A Varibaculum cambriense genome reconstructed from a premature infant gut community with otherwise low bacterial novelty that shifts toward anaerobic metabolism during the third week of life.</title>
        <authorList>
            <person name="Brown C.T."/>
            <person name="Sharon I."/>
            <person name="Thomas B.C."/>
            <person name="Castelle C.J."/>
            <person name="Morowitz M.J."/>
            <person name="Banfield J.F."/>
        </authorList>
    </citation>
    <scope>NUCLEOTIDE SEQUENCE</scope>
</reference>
<gene>
    <name evidence="1" type="ORF">Q604_UNBC01840G0001</name>
</gene>
<accession>W1YSI0</accession>
<name>W1YSI0_9ZZZZ</name>
<dbReference type="PROSITE" id="PS51257">
    <property type="entry name" value="PROKAR_LIPOPROTEIN"/>
    <property type="match status" value="1"/>
</dbReference>